<dbReference type="FunFam" id="3.30.420.10:FF:000032">
    <property type="entry name" value="Retrovirus-related Pol polyprotein from transposon 297-like Protein"/>
    <property type="match status" value="1"/>
</dbReference>
<evidence type="ECO:0000256" key="7">
    <source>
        <dbReference type="ARBA" id="ARBA00022750"/>
    </source>
</evidence>
<evidence type="ECO:0000256" key="6">
    <source>
        <dbReference type="ARBA" id="ARBA00022723"/>
    </source>
</evidence>
<dbReference type="GO" id="GO:0003887">
    <property type="term" value="F:DNA-directed DNA polymerase activity"/>
    <property type="evidence" value="ECO:0007669"/>
    <property type="project" value="UniProtKB-KW"/>
</dbReference>
<dbReference type="InterPro" id="IPR036397">
    <property type="entry name" value="RNaseH_sf"/>
</dbReference>
<dbReference type="SUPFAM" id="SSF54160">
    <property type="entry name" value="Chromo domain-like"/>
    <property type="match status" value="1"/>
</dbReference>
<keyword evidence="3" id="KW-0808">Transferase</keyword>
<keyword evidence="13" id="KW-0239">DNA-directed DNA polymerase</keyword>
<dbReference type="FunFam" id="1.10.340.70:FF:000001">
    <property type="entry name" value="Retrovirus-related Pol polyprotein from transposon gypsy-like Protein"/>
    <property type="match status" value="1"/>
</dbReference>
<organism evidence="20 21">
    <name type="scientific">Astyanax mexicanus</name>
    <name type="common">Blind cave fish</name>
    <name type="synonym">Astyanax fasciatus mexicanus</name>
    <dbReference type="NCBI Taxonomy" id="7994"/>
    <lineage>
        <taxon>Eukaryota</taxon>
        <taxon>Metazoa</taxon>
        <taxon>Chordata</taxon>
        <taxon>Craniata</taxon>
        <taxon>Vertebrata</taxon>
        <taxon>Euteleostomi</taxon>
        <taxon>Actinopterygii</taxon>
        <taxon>Neopterygii</taxon>
        <taxon>Teleostei</taxon>
        <taxon>Ostariophysi</taxon>
        <taxon>Characiformes</taxon>
        <taxon>Characoidei</taxon>
        <taxon>Acestrorhamphidae</taxon>
        <taxon>Acestrorhamphinae</taxon>
        <taxon>Astyanax</taxon>
    </lineage>
</organism>
<dbReference type="InterPro" id="IPR043128">
    <property type="entry name" value="Rev_trsase/Diguanyl_cyclase"/>
</dbReference>
<evidence type="ECO:0000256" key="17">
    <source>
        <dbReference type="SAM" id="MobiDB-lite"/>
    </source>
</evidence>
<proteinExistence type="predicted"/>
<dbReference type="GeneTree" id="ENSGT01040000240511"/>
<keyword evidence="7" id="KW-0064">Aspartyl protease</keyword>
<dbReference type="Bgee" id="ENSAMXG00000030265">
    <property type="expression patterns" value="Expressed in camera-type eye and 8 other cell types or tissues"/>
</dbReference>
<evidence type="ECO:0000256" key="2">
    <source>
        <dbReference type="ARBA" id="ARBA00022670"/>
    </source>
</evidence>
<dbReference type="PROSITE" id="PS50994">
    <property type="entry name" value="INTEGRASE"/>
    <property type="match status" value="1"/>
</dbReference>
<keyword evidence="8" id="KW-0255">Endonuclease</keyword>
<evidence type="ECO:0000256" key="4">
    <source>
        <dbReference type="ARBA" id="ARBA00022695"/>
    </source>
</evidence>
<dbReference type="InterPro" id="IPR000953">
    <property type="entry name" value="Chromo/chromo_shadow_dom"/>
</dbReference>
<dbReference type="GO" id="GO:0006508">
    <property type="term" value="P:proteolysis"/>
    <property type="evidence" value="ECO:0007669"/>
    <property type="project" value="UniProtKB-KW"/>
</dbReference>
<dbReference type="Ensembl" id="ENSAMXT00000044670.1">
    <property type="protein sequence ID" value="ENSAMXP00000054375.1"/>
    <property type="gene ID" value="ENSAMXG00000030265.1"/>
</dbReference>
<dbReference type="Pfam" id="PF17921">
    <property type="entry name" value="Integrase_H2C2"/>
    <property type="match status" value="1"/>
</dbReference>
<dbReference type="InterPro" id="IPR050951">
    <property type="entry name" value="Retrovirus_Pol_polyprotein"/>
</dbReference>
<dbReference type="GO" id="GO:0003964">
    <property type="term" value="F:RNA-directed DNA polymerase activity"/>
    <property type="evidence" value="ECO:0007669"/>
    <property type="project" value="UniProtKB-KW"/>
</dbReference>
<dbReference type="GO" id="GO:0005634">
    <property type="term" value="C:nucleus"/>
    <property type="evidence" value="ECO:0007669"/>
    <property type="project" value="UniProtKB-SubCell"/>
</dbReference>
<dbReference type="InterPro" id="IPR043502">
    <property type="entry name" value="DNA/RNA_pol_sf"/>
</dbReference>
<feature type="domain" description="Chromo" evidence="18">
    <location>
        <begin position="635"/>
        <end position="693"/>
    </location>
</feature>
<dbReference type="GO" id="GO:0046872">
    <property type="term" value="F:metal ion binding"/>
    <property type="evidence" value="ECO:0007669"/>
    <property type="project" value="UniProtKB-KW"/>
</dbReference>
<dbReference type="Pfam" id="PF24626">
    <property type="entry name" value="SH3_Tf2-1"/>
    <property type="match status" value="1"/>
</dbReference>
<dbReference type="Gene3D" id="3.30.70.270">
    <property type="match status" value="1"/>
</dbReference>
<evidence type="ECO:0000256" key="1">
    <source>
        <dbReference type="ARBA" id="ARBA00004123"/>
    </source>
</evidence>
<evidence type="ECO:0000256" key="16">
    <source>
        <dbReference type="ARBA" id="ARBA00039658"/>
    </source>
</evidence>
<keyword evidence="6" id="KW-0479">Metal-binding</keyword>
<keyword evidence="12" id="KW-0695">RNA-directed DNA polymerase</keyword>
<dbReference type="SUPFAM" id="SSF56672">
    <property type="entry name" value="DNA/RNA polymerases"/>
    <property type="match status" value="1"/>
</dbReference>
<dbReference type="PROSITE" id="PS50013">
    <property type="entry name" value="CHROMO_2"/>
    <property type="match status" value="1"/>
</dbReference>
<evidence type="ECO:0000256" key="15">
    <source>
        <dbReference type="ARBA" id="ARBA00023172"/>
    </source>
</evidence>
<dbReference type="Pfam" id="PF17917">
    <property type="entry name" value="RT_RNaseH"/>
    <property type="match status" value="1"/>
</dbReference>
<feature type="compositionally biased region" description="Basic and acidic residues" evidence="17">
    <location>
        <begin position="681"/>
        <end position="690"/>
    </location>
</feature>
<keyword evidence="4" id="KW-0548">Nucleotidyltransferase</keyword>
<feature type="domain" description="Integrase catalytic" evidence="19">
    <location>
        <begin position="332"/>
        <end position="491"/>
    </location>
</feature>
<keyword evidence="14" id="KW-0238">DNA-binding</keyword>
<dbReference type="InterPro" id="IPR041588">
    <property type="entry name" value="Integrase_H2C2"/>
</dbReference>
<dbReference type="InterPro" id="IPR016197">
    <property type="entry name" value="Chromo-like_dom_sf"/>
</dbReference>
<dbReference type="InParanoid" id="A0A3B1KK37"/>
<dbReference type="STRING" id="7994.ENSAMXP00000054375"/>
<dbReference type="GO" id="GO:0004190">
    <property type="term" value="F:aspartic-type endopeptidase activity"/>
    <property type="evidence" value="ECO:0007669"/>
    <property type="project" value="UniProtKB-KW"/>
</dbReference>
<evidence type="ECO:0000256" key="9">
    <source>
        <dbReference type="ARBA" id="ARBA00022801"/>
    </source>
</evidence>
<dbReference type="Proteomes" id="UP000018467">
    <property type="component" value="Unassembled WGS sequence"/>
</dbReference>
<evidence type="ECO:0000256" key="12">
    <source>
        <dbReference type="ARBA" id="ARBA00022918"/>
    </source>
</evidence>
<dbReference type="Gene3D" id="1.10.340.70">
    <property type="match status" value="1"/>
</dbReference>
<keyword evidence="15" id="KW-0233">DNA recombination</keyword>
<dbReference type="Pfam" id="PF00665">
    <property type="entry name" value="rve"/>
    <property type="match status" value="1"/>
</dbReference>
<evidence type="ECO:0000256" key="14">
    <source>
        <dbReference type="ARBA" id="ARBA00023125"/>
    </source>
</evidence>
<evidence type="ECO:0000256" key="13">
    <source>
        <dbReference type="ARBA" id="ARBA00022932"/>
    </source>
</evidence>
<keyword evidence="9" id="KW-0378">Hydrolase</keyword>
<dbReference type="FunFam" id="3.30.70.270:FF:000020">
    <property type="entry name" value="Transposon Tf2-6 polyprotein-like Protein"/>
    <property type="match status" value="1"/>
</dbReference>
<dbReference type="PANTHER" id="PTHR37984:SF15">
    <property type="entry name" value="INTEGRASE CATALYTIC DOMAIN-CONTAINING PROTEIN"/>
    <property type="match status" value="1"/>
</dbReference>
<reference evidence="20" key="3">
    <citation type="submission" date="2025-08" db="UniProtKB">
        <authorList>
            <consortium name="Ensembl"/>
        </authorList>
    </citation>
    <scope>IDENTIFICATION</scope>
</reference>
<keyword evidence="2" id="KW-0645">Protease</keyword>
<reference evidence="21" key="2">
    <citation type="journal article" date="2014" name="Nat. Commun.">
        <title>The cavefish genome reveals candidate genes for eye loss.</title>
        <authorList>
            <person name="McGaugh S.E."/>
            <person name="Gross J.B."/>
            <person name="Aken B."/>
            <person name="Blin M."/>
            <person name="Borowsky R."/>
            <person name="Chalopin D."/>
            <person name="Hinaux H."/>
            <person name="Jeffery W.R."/>
            <person name="Keene A."/>
            <person name="Ma L."/>
            <person name="Minx P."/>
            <person name="Murphy D."/>
            <person name="O'Quin K.E."/>
            <person name="Retaux S."/>
            <person name="Rohner N."/>
            <person name="Searle S.M."/>
            <person name="Stahl B.A."/>
            <person name="Tabin C."/>
            <person name="Volff J.N."/>
            <person name="Yoshizawa M."/>
            <person name="Warren W.C."/>
        </authorList>
    </citation>
    <scope>NUCLEOTIDE SEQUENCE [LARGE SCALE GENOMIC DNA]</scope>
    <source>
        <strain evidence="21">female</strain>
    </source>
</reference>
<keyword evidence="11" id="KW-0229">DNA integration</keyword>
<keyword evidence="10" id="KW-0460">Magnesium</keyword>
<dbReference type="Gene3D" id="3.30.420.10">
    <property type="entry name" value="Ribonuclease H-like superfamily/Ribonuclease H"/>
    <property type="match status" value="1"/>
</dbReference>
<reference evidence="21" key="1">
    <citation type="submission" date="2013-03" db="EMBL/GenBank/DDBJ databases">
        <authorList>
            <person name="Jeffery W."/>
            <person name="Warren W."/>
            <person name="Wilson R.K."/>
        </authorList>
    </citation>
    <scope>NUCLEOTIDE SEQUENCE</scope>
    <source>
        <strain evidence="21">female</strain>
    </source>
</reference>
<dbReference type="CDD" id="cd09274">
    <property type="entry name" value="RNase_HI_RT_Ty3"/>
    <property type="match status" value="1"/>
</dbReference>
<dbReference type="GO" id="GO:0006310">
    <property type="term" value="P:DNA recombination"/>
    <property type="evidence" value="ECO:0007669"/>
    <property type="project" value="UniProtKB-KW"/>
</dbReference>
<dbReference type="InterPro" id="IPR012337">
    <property type="entry name" value="RNaseH-like_sf"/>
</dbReference>
<comment type="subcellular location">
    <subcellularLocation>
        <location evidence="1">Nucleus</location>
    </subcellularLocation>
</comment>
<dbReference type="GO" id="GO:0015074">
    <property type="term" value="P:DNA integration"/>
    <property type="evidence" value="ECO:0007669"/>
    <property type="project" value="UniProtKB-KW"/>
</dbReference>
<name>A0A3B1KK37_ASTMX</name>
<dbReference type="SUPFAM" id="SSF53098">
    <property type="entry name" value="Ribonuclease H-like"/>
    <property type="match status" value="1"/>
</dbReference>
<evidence type="ECO:0000259" key="19">
    <source>
        <dbReference type="PROSITE" id="PS50994"/>
    </source>
</evidence>
<dbReference type="GO" id="GO:0003677">
    <property type="term" value="F:DNA binding"/>
    <property type="evidence" value="ECO:0007669"/>
    <property type="project" value="UniProtKB-KW"/>
</dbReference>
<dbReference type="InterPro" id="IPR023780">
    <property type="entry name" value="Chromo_domain"/>
</dbReference>
<dbReference type="SMART" id="SM00298">
    <property type="entry name" value="CHROMO"/>
    <property type="match status" value="1"/>
</dbReference>
<dbReference type="Pfam" id="PF00385">
    <property type="entry name" value="Chromo"/>
    <property type="match status" value="1"/>
</dbReference>
<evidence type="ECO:0000313" key="21">
    <source>
        <dbReference type="Proteomes" id="UP000018467"/>
    </source>
</evidence>
<protein>
    <recommendedName>
        <fullName evidence="16">Gypsy retrotransposon integrase-like protein 1</fullName>
    </recommendedName>
</protein>
<accession>A0A3B1KK37</accession>
<reference evidence="20" key="4">
    <citation type="submission" date="2025-09" db="UniProtKB">
        <authorList>
            <consortium name="Ensembl"/>
        </authorList>
    </citation>
    <scope>IDENTIFICATION</scope>
</reference>
<dbReference type="InterPro" id="IPR041373">
    <property type="entry name" value="RT_RNaseH"/>
</dbReference>
<evidence type="ECO:0000256" key="11">
    <source>
        <dbReference type="ARBA" id="ARBA00022908"/>
    </source>
</evidence>
<dbReference type="PANTHER" id="PTHR37984">
    <property type="entry name" value="PROTEIN CBG26694"/>
    <property type="match status" value="1"/>
</dbReference>
<evidence type="ECO:0000259" key="18">
    <source>
        <dbReference type="PROSITE" id="PS50013"/>
    </source>
</evidence>
<dbReference type="AlphaFoldDB" id="A0A3B1KK37"/>
<evidence type="ECO:0000256" key="5">
    <source>
        <dbReference type="ARBA" id="ARBA00022722"/>
    </source>
</evidence>
<evidence type="ECO:0000313" key="20">
    <source>
        <dbReference type="Ensembl" id="ENSAMXP00000054375.1"/>
    </source>
</evidence>
<dbReference type="GO" id="GO:0004519">
    <property type="term" value="F:endonuclease activity"/>
    <property type="evidence" value="ECO:0007669"/>
    <property type="project" value="UniProtKB-KW"/>
</dbReference>
<evidence type="ECO:0000256" key="3">
    <source>
        <dbReference type="ARBA" id="ARBA00022679"/>
    </source>
</evidence>
<sequence>MDEKKVDAVTGWKKPVSRKDLQRFLGFANFYRRFIRNFSLVAAPLTTMLRGGHKKLVWNLAAEQAFDKLKTLFTSAPMLKHPDPSLPFIVEVDASDSGVGAVLSQRQGNPAKLFPCAYFFLSPTECNYDVGNRELLAIKLALEEWRHWLEGAHHPFIVLTDHRNLEYLRTAKRLNSRQARWALFFSRFCFTITYRPGSKNGKADALSRLFEKEKTQSDPQTILNPSCILAPIQWDIEEDIRQASRSEPTPHNCPANRVFVPESCRDRLIRWAHTSLATGHPGTARTYHLLGERYWWPRMEPEIHAFIQSCSLCARIKSPRSLPAGKLEPLPIPLRPWSHLSIDFLTDLPPSQTFTTILVVIDRFSKACKLVPFTTIPTAFQTAEALFTHVFRNFGIPEDIVSDRGPQFTSSVWKAFMDKLGITVSLTSGHHPEANGQVERLNQEIGRLLRHYCHDQQGEWSHFLPWAEYSQNSLRSSSTGLTPFQCVLGYQPPLFPWNAERTDAPAVDDWFTHSERAWEQTHARLGLAVRRQKAQADRHRGETPLFNPGDRVWLSTRDLKLRLPCCKLSPQFVGPFRILQRINNVTYKLLLPRNYRVSPSFHVSLLRPVIPGPLDDASPLSSPPPALDIDGSPAYKVNTIVDSRRRRGHIQYLVDWEGYGPEERSWVSTSDILDPSLITDFHSRRPERPAPRPRGRPPGRTLGAPGVARREKGSVTPVALHL</sequence>
<dbReference type="InterPro" id="IPR056924">
    <property type="entry name" value="SH3_Tf2-1"/>
</dbReference>
<feature type="region of interest" description="Disordered" evidence="17">
    <location>
        <begin position="681"/>
        <end position="722"/>
    </location>
</feature>
<dbReference type="Gene3D" id="2.40.50.40">
    <property type="match status" value="1"/>
</dbReference>
<keyword evidence="21" id="KW-1185">Reference proteome</keyword>
<dbReference type="InterPro" id="IPR001584">
    <property type="entry name" value="Integrase_cat-core"/>
</dbReference>
<evidence type="ECO:0000256" key="10">
    <source>
        <dbReference type="ARBA" id="ARBA00022842"/>
    </source>
</evidence>
<evidence type="ECO:0000256" key="8">
    <source>
        <dbReference type="ARBA" id="ARBA00022759"/>
    </source>
</evidence>
<keyword evidence="5" id="KW-0540">Nuclease</keyword>